<reference evidence="8" key="2">
    <citation type="submission" date="2023-06" db="EMBL/GenBank/DDBJ databases">
        <authorList>
            <consortium name="Lawrence Berkeley National Laboratory"/>
            <person name="Haridas S."/>
            <person name="Hensen N."/>
            <person name="Bonometti L."/>
            <person name="Westerberg I."/>
            <person name="Brannstrom I.O."/>
            <person name="Guillou S."/>
            <person name="Cros-Aarteil S."/>
            <person name="Calhoun S."/>
            <person name="Kuo A."/>
            <person name="Mondo S."/>
            <person name="Pangilinan J."/>
            <person name="Riley R."/>
            <person name="LaButti K."/>
            <person name="Andreopoulos B."/>
            <person name="Lipzen A."/>
            <person name="Chen C."/>
            <person name="Yanf M."/>
            <person name="Daum C."/>
            <person name="Ng V."/>
            <person name="Clum A."/>
            <person name="Steindorff A."/>
            <person name="Ohm R."/>
            <person name="Martin F."/>
            <person name="Silar P."/>
            <person name="Natvig D."/>
            <person name="Lalanne C."/>
            <person name="Gautier V."/>
            <person name="Ament-velasquez S.L."/>
            <person name="Kruys A."/>
            <person name="Hutchinson M.I."/>
            <person name="Powell A.J."/>
            <person name="Barry K."/>
            <person name="Miller A.N."/>
            <person name="Grigoriev I.V."/>
            <person name="Debuchy R."/>
            <person name="Gladieux P."/>
            <person name="Thoren M.H."/>
            <person name="Johannesson H."/>
        </authorList>
    </citation>
    <scope>NUCLEOTIDE SEQUENCE</scope>
    <source>
        <strain evidence="8">CBS 232.78</strain>
    </source>
</reference>
<evidence type="ECO:0000259" key="5">
    <source>
        <dbReference type="Pfam" id="PF00394"/>
    </source>
</evidence>
<dbReference type="Pfam" id="PF07732">
    <property type="entry name" value="Cu-oxidase_3"/>
    <property type="match status" value="1"/>
</dbReference>
<dbReference type="InterPro" id="IPR008972">
    <property type="entry name" value="Cupredoxin"/>
</dbReference>
<evidence type="ECO:0000256" key="1">
    <source>
        <dbReference type="ARBA" id="ARBA00010609"/>
    </source>
</evidence>
<organism evidence="8 9">
    <name type="scientific">Podospora didyma</name>
    <dbReference type="NCBI Taxonomy" id="330526"/>
    <lineage>
        <taxon>Eukaryota</taxon>
        <taxon>Fungi</taxon>
        <taxon>Dikarya</taxon>
        <taxon>Ascomycota</taxon>
        <taxon>Pezizomycotina</taxon>
        <taxon>Sordariomycetes</taxon>
        <taxon>Sordariomycetidae</taxon>
        <taxon>Sordariales</taxon>
        <taxon>Podosporaceae</taxon>
        <taxon>Podospora</taxon>
    </lineage>
</organism>
<dbReference type="InterPro" id="IPR045087">
    <property type="entry name" value="Cu-oxidase_fam"/>
</dbReference>
<dbReference type="SUPFAM" id="SSF49503">
    <property type="entry name" value="Cupredoxins"/>
    <property type="match status" value="3"/>
</dbReference>
<dbReference type="GO" id="GO:0016491">
    <property type="term" value="F:oxidoreductase activity"/>
    <property type="evidence" value="ECO:0007669"/>
    <property type="project" value="UniProtKB-KW"/>
</dbReference>
<dbReference type="Gene3D" id="2.60.40.420">
    <property type="entry name" value="Cupredoxins - blue copper proteins"/>
    <property type="match status" value="3"/>
</dbReference>
<dbReference type="AlphaFoldDB" id="A0AAE0U8V1"/>
<evidence type="ECO:0000259" key="6">
    <source>
        <dbReference type="Pfam" id="PF07731"/>
    </source>
</evidence>
<gene>
    <name evidence="8" type="ORF">B0H63DRAFT_408656</name>
</gene>
<dbReference type="PROSITE" id="PS00079">
    <property type="entry name" value="MULTICOPPER_OXIDASE1"/>
    <property type="match status" value="1"/>
</dbReference>
<dbReference type="PANTHER" id="PTHR11709:SF71">
    <property type="entry name" value="OXIDOREDUCTASE TPCJ"/>
    <property type="match status" value="1"/>
</dbReference>
<evidence type="ECO:0000313" key="9">
    <source>
        <dbReference type="Proteomes" id="UP001285441"/>
    </source>
</evidence>
<dbReference type="InterPro" id="IPR002355">
    <property type="entry name" value="Cu_oxidase_Cu_BS"/>
</dbReference>
<keyword evidence="3" id="KW-0560">Oxidoreductase</keyword>
<dbReference type="EMBL" id="JAULSW010000001">
    <property type="protein sequence ID" value="KAK3395258.1"/>
    <property type="molecule type" value="Genomic_DNA"/>
</dbReference>
<dbReference type="InterPro" id="IPR011706">
    <property type="entry name" value="Cu-oxidase_C"/>
</dbReference>
<protein>
    <submittedName>
        <fullName evidence="8">Multicopper oxidase-domain-containing protein</fullName>
    </submittedName>
</protein>
<reference evidence="8" key="1">
    <citation type="journal article" date="2023" name="Mol. Phylogenet. Evol.">
        <title>Genome-scale phylogeny and comparative genomics of the fungal order Sordariales.</title>
        <authorList>
            <person name="Hensen N."/>
            <person name="Bonometti L."/>
            <person name="Westerberg I."/>
            <person name="Brannstrom I.O."/>
            <person name="Guillou S."/>
            <person name="Cros-Aarteil S."/>
            <person name="Calhoun S."/>
            <person name="Haridas S."/>
            <person name="Kuo A."/>
            <person name="Mondo S."/>
            <person name="Pangilinan J."/>
            <person name="Riley R."/>
            <person name="LaButti K."/>
            <person name="Andreopoulos B."/>
            <person name="Lipzen A."/>
            <person name="Chen C."/>
            <person name="Yan M."/>
            <person name="Daum C."/>
            <person name="Ng V."/>
            <person name="Clum A."/>
            <person name="Steindorff A."/>
            <person name="Ohm R.A."/>
            <person name="Martin F."/>
            <person name="Silar P."/>
            <person name="Natvig D.O."/>
            <person name="Lalanne C."/>
            <person name="Gautier V."/>
            <person name="Ament-Velasquez S.L."/>
            <person name="Kruys A."/>
            <person name="Hutchinson M.I."/>
            <person name="Powell A.J."/>
            <person name="Barry K."/>
            <person name="Miller A.N."/>
            <person name="Grigoriev I.V."/>
            <person name="Debuchy R."/>
            <person name="Gladieux P."/>
            <person name="Hiltunen Thoren M."/>
            <person name="Johannesson H."/>
        </authorList>
    </citation>
    <scope>NUCLEOTIDE SEQUENCE</scope>
    <source>
        <strain evidence="8">CBS 232.78</strain>
    </source>
</reference>
<dbReference type="InterPro" id="IPR001117">
    <property type="entry name" value="Cu-oxidase_2nd"/>
</dbReference>
<keyword evidence="9" id="KW-1185">Reference proteome</keyword>
<feature type="domain" description="Plastocyanin-like" evidence="7">
    <location>
        <begin position="150"/>
        <end position="244"/>
    </location>
</feature>
<dbReference type="PROSITE" id="PS00080">
    <property type="entry name" value="MULTICOPPER_OXIDASE2"/>
    <property type="match status" value="1"/>
</dbReference>
<dbReference type="CDD" id="cd13901">
    <property type="entry name" value="CuRO_3_MaLCC_like"/>
    <property type="match status" value="1"/>
</dbReference>
<sequence length="692" mass="78103">MKLYERFWSSLTQLLNIATLSPFGDYNDNGRQQVPIINTEIAVGNPTYPIPEPPKGPSFIPPGHDIGNKFRCEYPSMIGWEPCSTEENRGCWLRNPTTGEEFNINTDYEFLAPQGIQRSYVLEISNTSYNADGLDFTEAKLFNLLGEKPQYPGPWLQACWGDVLQVTVINKMQYNGTSIHWHGIRQNQTMHMDGVNGITQCPIAPNDSFVYKFNITQYGSSWYHSHYSLQYADGAVGPMTLHGPASGNFTEAADIPLLMTDWGHRSAFEALYTNDLGNATVLLNGVGNVTRFLNISADLEIPEQYSLHFKNRTSAAGPKKYLLRLINTSFDTTFVFSIDNHNLTVIGADFVPIHPYSNTSVLIGIGQRYNVIVEANPIHNESQPIYGDGNFWIRNYVVNCGGGDVSRPQGYEQAGILRYNASSTDLPKSLPWNKMSKACSDETYSSLKPILPWTIGNPSNAGQEHDVVSNFVNPDPKLGPAAKFSMEPTTFGSTFLPLRIDFDNPTFLHLNNTGDWPERWIIVPENYTDKDWIYLVIAGDRKNQYRAGAHPIHLHGHDFAILQQTENQNLSYGNLNLKFDNPPRRDVVLLPRNGFIVIAFKTDNPGSWLMHCHIAKHAAWGLAMQVLERQKKADEIWPWETSEAIAVARETCRKWNEWHGDCKKWWKPDIGPDGCERNRTDPVYAFQDDSGI</sequence>
<dbReference type="InterPro" id="IPR011707">
    <property type="entry name" value="Cu-oxidase-like_N"/>
</dbReference>
<comment type="similarity">
    <text evidence="1">Belongs to the multicopper oxidase family.</text>
</comment>
<evidence type="ECO:0000259" key="7">
    <source>
        <dbReference type="Pfam" id="PF07732"/>
    </source>
</evidence>
<dbReference type="GO" id="GO:0005507">
    <property type="term" value="F:copper ion binding"/>
    <property type="evidence" value="ECO:0007669"/>
    <property type="project" value="InterPro"/>
</dbReference>
<proteinExistence type="inferred from homology"/>
<evidence type="ECO:0000313" key="8">
    <source>
        <dbReference type="EMBL" id="KAK3395258.1"/>
    </source>
</evidence>
<dbReference type="CDD" id="cd13880">
    <property type="entry name" value="CuRO_2_MaLCC_like"/>
    <property type="match status" value="1"/>
</dbReference>
<keyword evidence="4" id="KW-0186">Copper</keyword>
<keyword evidence="2" id="KW-0479">Metal-binding</keyword>
<evidence type="ECO:0000256" key="3">
    <source>
        <dbReference type="ARBA" id="ARBA00023002"/>
    </source>
</evidence>
<dbReference type="PANTHER" id="PTHR11709">
    <property type="entry name" value="MULTI-COPPER OXIDASE"/>
    <property type="match status" value="1"/>
</dbReference>
<evidence type="ECO:0000256" key="4">
    <source>
        <dbReference type="ARBA" id="ARBA00023008"/>
    </source>
</evidence>
<dbReference type="Proteomes" id="UP001285441">
    <property type="component" value="Unassembled WGS sequence"/>
</dbReference>
<dbReference type="Pfam" id="PF07731">
    <property type="entry name" value="Cu-oxidase_2"/>
    <property type="match status" value="1"/>
</dbReference>
<accession>A0AAE0U8V1</accession>
<evidence type="ECO:0000256" key="2">
    <source>
        <dbReference type="ARBA" id="ARBA00022723"/>
    </source>
</evidence>
<feature type="domain" description="Plastocyanin-like" evidence="5">
    <location>
        <begin position="256"/>
        <end position="421"/>
    </location>
</feature>
<feature type="domain" description="Plastocyanin-like" evidence="6">
    <location>
        <begin position="511"/>
        <end position="631"/>
    </location>
</feature>
<name>A0AAE0U8V1_9PEZI</name>
<dbReference type="InterPro" id="IPR033138">
    <property type="entry name" value="Cu_oxidase_CS"/>
</dbReference>
<comment type="caution">
    <text evidence="8">The sequence shown here is derived from an EMBL/GenBank/DDBJ whole genome shotgun (WGS) entry which is preliminary data.</text>
</comment>
<dbReference type="CDD" id="cd13854">
    <property type="entry name" value="CuRO_1_MaLCC_like"/>
    <property type="match status" value="1"/>
</dbReference>
<dbReference type="Pfam" id="PF00394">
    <property type="entry name" value="Cu-oxidase"/>
    <property type="match status" value="1"/>
</dbReference>